<evidence type="ECO:0000256" key="3">
    <source>
        <dbReference type="ARBA" id="ARBA00022692"/>
    </source>
</evidence>
<proteinExistence type="predicted"/>
<evidence type="ECO:0000256" key="5">
    <source>
        <dbReference type="ARBA" id="ARBA00023136"/>
    </source>
</evidence>
<comment type="subcellular location">
    <subcellularLocation>
        <location evidence="1">Cell membrane</location>
        <topology evidence="1">Multi-pass membrane protein</topology>
    </subcellularLocation>
</comment>
<evidence type="ECO:0000259" key="7">
    <source>
        <dbReference type="Pfam" id="PF12823"/>
    </source>
</evidence>
<dbReference type="RefSeq" id="WP_377503958.1">
    <property type="nucleotide sequence ID" value="NZ_JBHULU010000009.1"/>
</dbReference>
<feature type="transmembrane region" description="Helical" evidence="6">
    <location>
        <begin position="12"/>
        <end position="29"/>
    </location>
</feature>
<organism evidence="8 9">
    <name type="scientific">Pontibacter locisalis</name>
    <dbReference type="NCBI Taxonomy" id="1719035"/>
    <lineage>
        <taxon>Bacteria</taxon>
        <taxon>Pseudomonadati</taxon>
        <taxon>Bacteroidota</taxon>
        <taxon>Cytophagia</taxon>
        <taxon>Cytophagales</taxon>
        <taxon>Hymenobacteraceae</taxon>
        <taxon>Pontibacter</taxon>
    </lineage>
</organism>
<keyword evidence="5 6" id="KW-0472">Membrane</keyword>
<dbReference type="InterPro" id="IPR023845">
    <property type="entry name" value="DUF3817_TM"/>
</dbReference>
<evidence type="ECO:0000256" key="2">
    <source>
        <dbReference type="ARBA" id="ARBA00022475"/>
    </source>
</evidence>
<dbReference type="Proteomes" id="UP001597544">
    <property type="component" value="Unassembled WGS sequence"/>
</dbReference>
<dbReference type="EMBL" id="JBHULU010000009">
    <property type="protein sequence ID" value="MFD2513361.1"/>
    <property type="molecule type" value="Genomic_DNA"/>
</dbReference>
<reference evidence="9" key="1">
    <citation type="journal article" date="2019" name="Int. J. Syst. Evol. Microbiol.">
        <title>The Global Catalogue of Microorganisms (GCM) 10K type strain sequencing project: providing services to taxonomists for standard genome sequencing and annotation.</title>
        <authorList>
            <consortium name="The Broad Institute Genomics Platform"/>
            <consortium name="The Broad Institute Genome Sequencing Center for Infectious Disease"/>
            <person name="Wu L."/>
            <person name="Ma J."/>
        </authorList>
    </citation>
    <scope>NUCLEOTIDE SEQUENCE [LARGE SCALE GENOMIC DNA]</scope>
    <source>
        <strain evidence="9">KCTC 42498</strain>
    </source>
</reference>
<evidence type="ECO:0000313" key="8">
    <source>
        <dbReference type="EMBL" id="MFD2513361.1"/>
    </source>
</evidence>
<protein>
    <submittedName>
        <fullName evidence="8">DUF3817 domain-containing protein</fullName>
    </submittedName>
</protein>
<keyword evidence="3 6" id="KW-0812">Transmembrane</keyword>
<sequence>MKTPISRLRTIGIYEGISFLVLLGIGMPLKYMAGIPEVVKYVGWAHGVLFILYIAAVLQVTLVHRWSVAKVAVAVIASLLPFGPFVLDRKLLQQEETKAQEKPVKQVA</sequence>
<name>A0ABW5IIC8_9BACT</name>
<dbReference type="Pfam" id="PF12823">
    <property type="entry name" value="DUF3817"/>
    <property type="match status" value="1"/>
</dbReference>
<keyword evidence="9" id="KW-1185">Reference proteome</keyword>
<dbReference type="PANTHER" id="PTHR40077:SF1">
    <property type="entry name" value="MEMBRANE PROTEIN"/>
    <property type="match status" value="1"/>
</dbReference>
<dbReference type="NCBIfam" id="TIGR03954">
    <property type="entry name" value="integ_memb_HG"/>
    <property type="match status" value="1"/>
</dbReference>
<evidence type="ECO:0000256" key="4">
    <source>
        <dbReference type="ARBA" id="ARBA00022989"/>
    </source>
</evidence>
<dbReference type="PANTHER" id="PTHR40077">
    <property type="entry name" value="MEMBRANE PROTEIN-RELATED"/>
    <property type="match status" value="1"/>
</dbReference>
<comment type="caution">
    <text evidence="8">The sequence shown here is derived from an EMBL/GenBank/DDBJ whole genome shotgun (WGS) entry which is preliminary data.</text>
</comment>
<keyword evidence="2" id="KW-1003">Cell membrane</keyword>
<feature type="domain" description="DUF3817" evidence="7">
    <location>
        <begin position="6"/>
        <end position="91"/>
    </location>
</feature>
<gene>
    <name evidence="8" type="ORF">ACFSRY_05750</name>
</gene>
<keyword evidence="4 6" id="KW-1133">Transmembrane helix</keyword>
<evidence type="ECO:0000256" key="6">
    <source>
        <dbReference type="SAM" id="Phobius"/>
    </source>
</evidence>
<feature type="transmembrane region" description="Helical" evidence="6">
    <location>
        <begin position="41"/>
        <end position="61"/>
    </location>
</feature>
<evidence type="ECO:0000313" key="9">
    <source>
        <dbReference type="Proteomes" id="UP001597544"/>
    </source>
</evidence>
<evidence type="ECO:0000256" key="1">
    <source>
        <dbReference type="ARBA" id="ARBA00004651"/>
    </source>
</evidence>
<accession>A0ABW5IIC8</accession>